<dbReference type="CDD" id="cd03249">
    <property type="entry name" value="ABC_MTABC3_MDL1_MDL2"/>
    <property type="match status" value="1"/>
</dbReference>
<dbReference type="Gene3D" id="3.40.50.300">
    <property type="entry name" value="P-loop containing nucleotide triphosphate hydrolases"/>
    <property type="match status" value="1"/>
</dbReference>
<dbReference type="Pfam" id="PF00005">
    <property type="entry name" value="ABC_tran"/>
    <property type="match status" value="1"/>
</dbReference>
<keyword evidence="5 11" id="KW-0067">ATP-binding</keyword>
<keyword evidence="7 8" id="KW-0472">Membrane</keyword>
<evidence type="ECO:0000256" key="3">
    <source>
        <dbReference type="ARBA" id="ARBA00022692"/>
    </source>
</evidence>
<dbReference type="InterPro" id="IPR003439">
    <property type="entry name" value="ABC_transporter-like_ATP-bd"/>
</dbReference>
<dbReference type="PROSITE" id="PS50929">
    <property type="entry name" value="ABC_TM1F"/>
    <property type="match status" value="1"/>
</dbReference>
<dbReference type="InterPro" id="IPR039421">
    <property type="entry name" value="Type_1_exporter"/>
</dbReference>
<evidence type="ECO:0000259" key="10">
    <source>
        <dbReference type="PROSITE" id="PS50929"/>
    </source>
</evidence>
<dbReference type="SMART" id="SM00382">
    <property type="entry name" value="AAA"/>
    <property type="match status" value="1"/>
</dbReference>
<gene>
    <name evidence="11" type="ORF">CG003_02285</name>
</gene>
<dbReference type="Pfam" id="PF00664">
    <property type="entry name" value="ABC_membrane"/>
    <property type="match status" value="1"/>
</dbReference>
<feature type="transmembrane region" description="Helical" evidence="8">
    <location>
        <begin position="182"/>
        <end position="200"/>
    </location>
</feature>
<feature type="transmembrane region" description="Helical" evidence="8">
    <location>
        <begin position="80"/>
        <end position="106"/>
    </location>
</feature>
<accession>A0A2R3P8F3</accession>
<evidence type="ECO:0000256" key="1">
    <source>
        <dbReference type="ARBA" id="ARBA00004651"/>
    </source>
</evidence>
<dbReference type="PANTHER" id="PTHR24221:SF654">
    <property type="entry name" value="ATP-BINDING CASSETTE SUB-FAMILY B MEMBER 6"/>
    <property type="match status" value="1"/>
</dbReference>
<dbReference type="PROSITE" id="PS50893">
    <property type="entry name" value="ABC_TRANSPORTER_2"/>
    <property type="match status" value="1"/>
</dbReference>
<dbReference type="GO" id="GO:0140359">
    <property type="term" value="F:ABC-type transporter activity"/>
    <property type="evidence" value="ECO:0007669"/>
    <property type="project" value="InterPro"/>
</dbReference>
<dbReference type="InterPro" id="IPR003593">
    <property type="entry name" value="AAA+_ATPase"/>
</dbReference>
<dbReference type="GO" id="GO:0005886">
    <property type="term" value="C:plasma membrane"/>
    <property type="evidence" value="ECO:0007669"/>
    <property type="project" value="UniProtKB-SubCell"/>
</dbReference>
<dbReference type="SUPFAM" id="SSF90123">
    <property type="entry name" value="ABC transporter transmembrane region"/>
    <property type="match status" value="1"/>
</dbReference>
<evidence type="ECO:0000256" key="5">
    <source>
        <dbReference type="ARBA" id="ARBA00022840"/>
    </source>
</evidence>
<evidence type="ECO:0000256" key="8">
    <source>
        <dbReference type="SAM" id="Phobius"/>
    </source>
</evidence>
<dbReference type="InterPro" id="IPR011527">
    <property type="entry name" value="ABC1_TM_dom"/>
</dbReference>
<dbReference type="Gene3D" id="1.20.1560.10">
    <property type="entry name" value="ABC transporter type 1, transmembrane domain"/>
    <property type="match status" value="1"/>
</dbReference>
<keyword evidence="3 8" id="KW-0812">Transmembrane</keyword>
<comment type="similarity">
    <text evidence="2">Belongs to the ABC transporter superfamily.</text>
</comment>
<feature type="domain" description="ABC transporter" evidence="9">
    <location>
        <begin position="365"/>
        <end position="604"/>
    </location>
</feature>
<protein>
    <submittedName>
        <fullName evidence="11">ABC transporter ATP-binding protein</fullName>
    </submittedName>
</protein>
<evidence type="ECO:0000259" key="9">
    <source>
        <dbReference type="PROSITE" id="PS50893"/>
    </source>
</evidence>
<feature type="transmembrane region" description="Helical" evidence="8">
    <location>
        <begin position="155"/>
        <end position="176"/>
    </location>
</feature>
<feature type="domain" description="ABC transmembrane type-1" evidence="10">
    <location>
        <begin position="29"/>
        <end position="340"/>
    </location>
</feature>
<feature type="transmembrane region" description="Helical" evidence="8">
    <location>
        <begin position="261"/>
        <end position="289"/>
    </location>
</feature>
<keyword evidence="4" id="KW-0547">Nucleotide-binding</keyword>
<sequence>MKTNKKTSQNAEFFKIISKYYLKYWWITVILALTILSFCLTRASIPLLTQQITLAIKSENGVDLNKAEQALFWGWSSTTIIIVAVVMILIDAIGTFIFNYFSYILGRKIEIDLRNKILEKLVRQDISYYSDKKIGEILTSVVADTQNLGDGAVRIPTNIGISLSQFVVAFIMTFILAWKIAIFGSIIYFSLLVLYFIFYIQTVKKYAVVREVYEEVNGNVTDRVGTIRLIKSTGTEDYEKAYLEKQQDINYKAHKPAILNLSFLMTTVYAGSMILQFAIPIIAGIIYSIKGDTAASATFFSVTFPAYMINQASLIATYSSLMGITFSLAVAGVASVKVSNLLKDESRLDPHYTDGIIVDDIKGDIVFKDIEFRYPEKPEKLILPKFNFTFEEGKSYAFVGETGSGKSTIARLLLRFYDPSNGDIIINKNQNLKDLNLSSYLRHVGYVEQEPQILFGDVYENVKYGRFDATNEEVIEACKKAEIHKLISSWPEGYNTILGERGFMLSGGQKQRLVIARMILKNPQILILDEATSALDNIVEKEIQAKLNELMKGRTSFTIAHRLSTIKNVDHIIVLGGNAKGIVQQGTFKELVKVDGHFKNLYEAGLLEEQQQNH</sequence>
<evidence type="ECO:0000256" key="6">
    <source>
        <dbReference type="ARBA" id="ARBA00022989"/>
    </source>
</evidence>
<feature type="transmembrane region" description="Helical" evidence="8">
    <location>
        <begin position="309"/>
        <end position="334"/>
    </location>
</feature>
<dbReference type="EMBL" id="CP022513">
    <property type="protein sequence ID" value="AVN64751.1"/>
    <property type="molecule type" value="Genomic_DNA"/>
</dbReference>
<dbReference type="GO" id="GO:0016887">
    <property type="term" value="F:ATP hydrolysis activity"/>
    <property type="evidence" value="ECO:0007669"/>
    <property type="project" value="InterPro"/>
</dbReference>
<proteinExistence type="inferred from homology"/>
<dbReference type="RefSeq" id="WP_036237536.1">
    <property type="nucleotide sequence ID" value="NZ_CP022513.1"/>
</dbReference>
<dbReference type="CDD" id="cd07346">
    <property type="entry name" value="ABC_6TM_exporters"/>
    <property type="match status" value="1"/>
</dbReference>
<dbReference type="InterPro" id="IPR036640">
    <property type="entry name" value="ABC1_TM_sf"/>
</dbReference>
<feature type="transmembrane region" description="Helical" evidence="8">
    <location>
        <begin position="21"/>
        <end position="45"/>
    </location>
</feature>
<evidence type="ECO:0000313" key="12">
    <source>
        <dbReference type="Proteomes" id="UP000239216"/>
    </source>
</evidence>
<organism evidence="11 12">
    <name type="scientific">Mesoplasma florum</name>
    <name type="common">Acholeplasma florum</name>
    <dbReference type="NCBI Taxonomy" id="2151"/>
    <lineage>
        <taxon>Bacteria</taxon>
        <taxon>Bacillati</taxon>
        <taxon>Mycoplasmatota</taxon>
        <taxon>Mollicutes</taxon>
        <taxon>Entomoplasmatales</taxon>
        <taxon>Entomoplasmataceae</taxon>
        <taxon>Mesoplasma</taxon>
    </lineage>
</organism>
<evidence type="ECO:0000313" key="11">
    <source>
        <dbReference type="EMBL" id="AVN64751.1"/>
    </source>
</evidence>
<evidence type="ECO:0000256" key="2">
    <source>
        <dbReference type="ARBA" id="ARBA00005417"/>
    </source>
</evidence>
<evidence type="ECO:0000256" key="4">
    <source>
        <dbReference type="ARBA" id="ARBA00022741"/>
    </source>
</evidence>
<dbReference type="InterPro" id="IPR017871">
    <property type="entry name" value="ABC_transporter-like_CS"/>
</dbReference>
<evidence type="ECO:0000256" key="7">
    <source>
        <dbReference type="ARBA" id="ARBA00023136"/>
    </source>
</evidence>
<name>A0A2R3P8F3_MESFO</name>
<dbReference type="PROSITE" id="PS00211">
    <property type="entry name" value="ABC_TRANSPORTER_1"/>
    <property type="match status" value="1"/>
</dbReference>
<keyword evidence="6 8" id="KW-1133">Transmembrane helix</keyword>
<dbReference type="InterPro" id="IPR027417">
    <property type="entry name" value="P-loop_NTPase"/>
</dbReference>
<dbReference type="PANTHER" id="PTHR24221">
    <property type="entry name" value="ATP-BINDING CASSETTE SUB-FAMILY B"/>
    <property type="match status" value="1"/>
</dbReference>
<dbReference type="GO" id="GO:0005524">
    <property type="term" value="F:ATP binding"/>
    <property type="evidence" value="ECO:0007669"/>
    <property type="project" value="UniProtKB-KW"/>
</dbReference>
<reference evidence="11 12" key="1">
    <citation type="submission" date="2017-07" db="EMBL/GenBank/DDBJ databases">
        <title>Comparative genomic analysis of Mesoplasma florum.</title>
        <authorList>
            <person name="Baby V."/>
            <person name="Lachance J.-C."/>
            <person name="Gagnon J."/>
            <person name="Lucier J.-F."/>
            <person name="Matteau D."/>
            <person name="Knight T.F."/>
            <person name="Rodrigue S."/>
        </authorList>
    </citation>
    <scope>NUCLEOTIDE SEQUENCE [LARGE SCALE GENOMIC DNA]</scope>
    <source>
        <strain evidence="11 12">CnuA-2</strain>
    </source>
</reference>
<dbReference type="FunFam" id="3.40.50.300:FF:000218">
    <property type="entry name" value="Multidrug ABC transporter ATP-binding protein"/>
    <property type="match status" value="1"/>
</dbReference>
<dbReference type="SUPFAM" id="SSF52540">
    <property type="entry name" value="P-loop containing nucleoside triphosphate hydrolases"/>
    <property type="match status" value="1"/>
</dbReference>
<dbReference type="AlphaFoldDB" id="A0A2R3P8F3"/>
<dbReference type="Proteomes" id="UP000239216">
    <property type="component" value="Chromosome"/>
</dbReference>
<comment type="subcellular location">
    <subcellularLocation>
        <location evidence="1">Cell membrane</location>
        <topology evidence="1">Multi-pass membrane protein</topology>
    </subcellularLocation>
</comment>